<comment type="caution">
    <text evidence="7">Lacks conserved residue(s) required for the propagation of feature annotation.</text>
</comment>
<dbReference type="EMBL" id="CP042425">
    <property type="protein sequence ID" value="QEL17008.1"/>
    <property type="molecule type" value="Genomic_DNA"/>
</dbReference>
<dbReference type="Gene3D" id="3.40.50.2020">
    <property type="match status" value="1"/>
</dbReference>
<evidence type="ECO:0000256" key="9">
    <source>
        <dbReference type="PIRSR" id="PIRSR000485-1"/>
    </source>
</evidence>
<evidence type="ECO:0000256" key="5">
    <source>
        <dbReference type="ARBA" id="ARBA00022755"/>
    </source>
</evidence>
<keyword evidence="4 7" id="KW-0808">Transferase</keyword>
<dbReference type="EC" id="2.4.2.14" evidence="7"/>
<dbReference type="SUPFAM" id="SSF53271">
    <property type="entry name" value="PRTase-like"/>
    <property type="match status" value="1"/>
</dbReference>
<dbReference type="PROSITE" id="PS51278">
    <property type="entry name" value="GATASE_TYPE_2"/>
    <property type="match status" value="1"/>
</dbReference>
<keyword evidence="7 10" id="KW-0408">Iron</keyword>
<comment type="catalytic activity">
    <reaction evidence="7 8">
        <text>5-phospho-beta-D-ribosylamine + L-glutamate + diphosphate = 5-phospho-alpha-D-ribose 1-diphosphate + L-glutamine + H2O</text>
        <dbReference type="Rhea" id="RHEA:14905"/>
        <dbReference type="ChEBI" id="CHEBI:15377"/>
        <dbReference type="ChEBI" id="CHEBI:29985"/>
        <dbReference type="ChEBI" id="CHEBI:33019"/>
        <dbReference type="ChEBI" id="CHEBI:58017"/>
        <dbReference type="ChEBI" id="CHEBI:58359"/>
        <dbReference type="ChEBI" id="CHEBI:58681"/>
        <dbReference type="EC" id="2.4.2.14"/>
    </reaction>
</comment>
<evidence type="ECO:0000256" key="2">
    <source>
        <dbReference type="ARBA" id="ARBA00010138"/>
    </source>
</evidence>
<feature type="binding site" evidence="7 10">
    <location>
        <position position="277"/>
    </location>
    <ligand>
        <name>[4Fe-4S] cluster</name>
        <dbReference type="ChEBI" id="CHEBI:49883"/>
    </ligand>
</feature>
<name>A0A5C1AJC9_9BACT</name>
<feature type="domain" description="Glutamine amidotransferase type-2" evidence="11">
    <location>
        <begin position="8"/>
        <end position="261"/>
    </location>
</feature>
<dbReference type="InterPro" id="IPR000836">
    <property type="entry name" value="PRTase_dom"/>
</dbReference>
<keyword evidence="7 10" id="KW-0411">Iron-sulfur</keyword>
<dbReference type="HAMAP" id="MF_01931">
    <property type="entry name" value="PurF"/>
    <property type="match status" value="1"/>
</dbReference>
<dbReference type="UniPathway" id="UPA00074">
    <property type="reaction ID" value="UER00124"/>
</dbReference>
<comment type="function">
    <text evidence="7">Catalyzes the formation of phosphoribosylamine from phosphoribosylpyrophosphate (PRPP) and glutamine.</text>
</comment>
<dbReference type="CDD" id="cd06223">
    <property type="entry name" value="PRTases_typeI"/>
    <property type="match status" value="1"/>
</dbReference>
<protein>
    <recommendedName>
        <fullName evidence="7">Amidophosphoribosyltransferase</fullName>
        <shortName evidence="7">ATase</shortName>
        <ecNumber evidence="7">2.4.2.14</ecNumber>
    </recommendedName>
    <alternativeName>
        <fullName evidence="7">Glutamine phosphoribosylpyrophosphate amidotransferase</fullName>
        <shortName evidence="7">GPATase</shortName>
    </alternativeName>
</protein>
<dbReference type="Pfam" id="PF13522">
    <property type="entry name" value="GATase_6"/>
    <property type="match status" value="1"/>
</dbReference>
<feature type="binding site" evidence="7 10">
    <location>
        <position position="430"/>
    </location>
    <ligand>
        <name>[4Fe-4S] cluster</name>
        <dbReference type="ChEBI" id="CHEBI:49883"/>
    </ligand>
</feature>
<keyword evidence="7 10" id="KW-0479">Metal-binding</keyword>
<dbReference type="InterPro" id="IPR029057">
    <property type="entry name" value="PRTase-like"/>
</dbReference>
<keyword evidence="13" id="KW-1185">Reference proteome</keyword>
<comment type="similarity">
    <text evidence="2 7 8">In the C-terminal section; belongs to the purine/pyrimidine phosphoribosyltransferase family.</text>
</comment>
<comment type="cofactor">
    <cofactor evidence="7 10">
        <name>[4Fe-4S] cluster</name>
        <dbReference type="ChEBI" id="CHEBI:49883"/>
    </cofactor>
    <text evidence="7 10">Binds 1 [4Fe-4S] cluster per subunit.</text>
</comment>
<feature type="active site" description="Nucleophile" evidence="7 9">
    <location>
        <position position="8"/>
    </location>
</feature>
<evidence type="ECO:0000256" key="10">
    <source>
        <dbReference type="PIRSR" id="PIRSR000485-3"/>
    </source>
</evidence>
<dbReference type="InterPro" id="IPR017932">
    <property type="entry name" value="GATase_2_dom"/>
</dbReference>
<comment type="pathway">
    <text evidence="1 7 8">Purine metabolism; IMP biosynthesis via de novo pathway; N(1)-(5-phospho-D-ribosyl)glycinamide from 5-phospho-alpha-D-ribose 1-diphosphate: step 1/2.</text>
</comment>
<evidence type="ECO:0000256" key="1">
    <source>
        <dbReference type="ARBA" id="ARBA00005209"/>
    </source>
</evidence>
<dbReference type="RefSeq" id="WP_149111666.1">
    <property type="nucleotide sequence ID" value="NZ_CP042425.1"/>
</dbReference>
<evidence type="ECO:0000256" key="8">
    <source>
        <dbReference type="PIRNR" id="PIRNR000485"/>
    </source>
</evidence>
<evidence type="ECO:0000256" key="3">
    <source>
        <dbReference type="ARBA" id="ARBA00022676"/>
    </source>
</evidence>
<keyword evidence="6 7" id="KW-0315">Glutamine amidotransferase</keyword>
<dbReference type="InterPro" id="IPR005854">
    <property type="entry name" value="PurF"/>
</dbReference>
<keyword evidence="7" id="KW-0004">4Fe-4S</keyword>
<sequence>MDELQHECGIAALYDLGTDIRSQVWNGDPDEIARLMPRMLLDLQNRGQLAAGMSGYNPGRGKLLDTYKELGPVSEAFRMARPEKHASIIENHGGRAVIGHVRYATCGQDNREYAQPFERKHSQKWKWFAFAFNGQLANFAKLQDELLENNPDYHIVRKDNDTEVILHYLGREMQNLGNDDPVQIFRNLSEKFDGAYNIVFLNAQGEMVVSRDPLGIRPLCYAFDGRLFAAASESVPLLNLGFSSSDIHSLEPGHLILIRDGKFAIHKYAESKRTAHCFFEWIYFANVGSTLDDRSVYLSRSALGKELAEQERQMNLFPIDEADTIVVPVPDTGKAAADAMAFELGIPSREGLIRNRYVGRTFIEGGNRADKVRLKFTPLREVLEGKKVLLVEDSIVRSTTLKTLLNYIKDVGGAKEIHVRVACPPIISPCFYGIDMSTVKELYAPSRMAGMVPTLAEQRAMATELGADSLLYLPVEAVARCLDKSPEQLCRACLTREYPTPVGEQLYQLSLRSKNEDGRTYEAGVPITSAR</sequence>
<evidence type="ECO:0000256" key="4">
    <source>
        <dbReference type="ARBA" id="ARBA00022679"/>
    </source>
</evidence>
<dbReference type="PANTHER" id="PTHR11907">
    <property type="entry name" value="AMIDOPHOSPHORIBOSYLTRANSFERASE"/>
    <property type="match status" value="1"/>
</dbReference>
<accession>A0A5C1AJC9</accession>
<gene>
    <name evidence="7" type="primary">purF</name>
    <name evidence="12" type="ORF">PX52LOC_03984</name>
</gene>
<organism evidence="12 13">
    <name type="scientific">Limnoglobus roseus</name>
    <dbReference type="NCBI Taxonomy" id="2598579"/>
    <lineage>
        <taxon>Bacteria</taxon>
        <taxon>Pseudomonadati</taxon>
        <taxon>Planctomycetota</taxon>
        <taxon>Planctomycetia</taxon>
        <taxon>Gemmatales</taxon>
        <taxon>Gemmataceae</taxon>
        <taxon>Limnoglobus</taxon>
    </lineage>
</organism>
<keyword evidence="3 7" id="KW-0328">Glycosyltransferase</keyword>
<dbReference type="GO" id="GO:0004044">
    <property type="term" value="F:amidophosphoribosyltransferase activity"/>
    <property type="evidence" value="ECO:0007669"/>
    <property type="project" value="UniProtKB-UniRule"/>
</dbReference>
<dbReference type="OrthoDB" id="9801213at2"/>
<dbReference type="SUPFAM" id="SSF56235">
    <property type="entry name" value="N-terminal nucleophile aminohydrolases (Ntn hydrolases)"/>
    <property type="match status" value="1"/>
</dbReference>
<dbReference type="Pfam" id="PF00156">
    <property type="entry name" value="Pribosyltran"/>
    <property type="match status" value="1"/>
</dbReference>
<keyword evidence="5 7" id="KW-0658">Purine biosynthesis</keyword>
<dbReference type="InterPro" id="IPR029055">
    <property type="entry name" value="Ntn_hydrolases_N"/>
</dbReference>
<evidence type="ECO:0000256" key="6">
    <source>
        <dbReference type="ARBA" id="ARBA00022962"/>
    </source>
</evidence>
<feature type="binding site" evidence="7 10">
    <location>
        <position position="493"/>
    </location>
    <ligand>
        <name>[4Fe-4S] cluster</name>
        <dbReference type="ChEBI" id="CHEBI:49883"/>
    </ligand>
</feature>
<reference evidence="13" key="1">
    <citation type="submission" date="2019-08" db="EMBL/GenBank/DDBJ databases">
        <title>Limnoglobus roseus gen. nov., sp. nov., a novel freshwater planctomycete with a giant genome from the family Gemmataceae.</title>
        <authorList>
            <person name="Kulichevskaya I.S."/>
            <person name="Naumoff D.G."/>
            <person name="Miroshnikov K."/>
            <person name="Ivanova A."/>
            <person name="Philippov D.A."/>
            <person name="Hakobyan A."/>
            <person name="Rijpstra I.C."/>
            <person name="Sinninghe Damste J.S."/>
            <person name="Liesack W."/>
            <person name="Dedysh S.N."/>
        </authorList>
    </citation>
    <scope>NUCLEOTIDE SEQUENCE [LARGE SCALE GENOMIC DNA]</scope>
    <source>
        <strain evidence="13">PX52</strain>
    </source>
</reference>
<evidence type="ECO:0000313" key="13">
    <source>
        <dbReference type="Proteomes" id="UP000324974"/>
    </source>
</evidence>
<dbReference type="Proteomes" id="UP000324974">
    <property type="component" value="Chromosome"/>
</dbReference>
<dbReference type="GO" id="GO:0046872">
    <property type="term" value="F:metal ion binding"/>
    <property type="evidence" value="ECO:0007669"/>
    <property type="project" value="UniProtKB-KW"/>
</dbReference>
<evidence type="ECO:0000313" key="12">
    <source>
        <dbReference type="EMBL" id="QEL17008.1"/>
    </source>
</evidence>
<dbReference type="GO" id="GO:0051539">
    <property type="term" value="F:4 iron, 4 sulfur cluster binding"/>
    <property type="evidence" value="ECO:0007669"/>
    <property type="project" value="UniProtKB-KW"/>
</dbReference>
<feature type="binding site" evidence="7 10">
    <location>
        <position position="490"/>
    </location>
    <ligand>
        <name>[4Fe-4S] cluster</name>
        <dbReference type="ChEBI" id="CHEBI:49883"/>
    </ligand>
</feature>
<dbReference type="KEGG" id="lrs:PX52LOC_03984"/>
<dbReference type="PIRSF" id="PIRSF000485">
    <property type="entry name" value="Amd_phspho_trans"/>
    <property type="match status" value="1"/>
</dbReference>
<evidence type="ECO:0000259" key="11">
    <source>
        <dbReference type="PROSITE" id="PS51278"/>
    </source>
</evidence>
<proteinExistence type="inferred from homology"/>
<dbReference type="Gene3D" id="3.60.20.10">
    <property type="entry name" value="Glutamine Phosphoribosylpyrophosphate, subunit 1, domain 1"/>
    <property type="match status" value="1"/>
</dbReference>
<dbReference type="AlphaFoldDB" id="A0A5C1AJC9"/>
<evidence type="ECO:0000256" key="7">
    <source>
        <dbReference type="HAMAP-Rule" id="MF_01931"/>
    </source>
</evidence>
<dbReference type="GO" id="GO:0009113">
    <property type="term" value="P:purine nucleobase biosynthetic process"/>
    <property type="evidence" value="ECO:0007669"/>
    <property type="project" value="InterPro"/>
</dbReference>
<dbReference type="GO" id="GO:0006189">
    <property type="term" value="P:'de novo' IMP biosynthetic process"/>
    <property type="evidence" value="ECO:0007669"/>
    <property type="project" value="UniProtKB-UniRule"/>
</dbReference>